<dbReference type="NCBIfam" id="NF004113">
    <property type="entry name" value="PRK05602.1"/>
    <property type="match status" value="1"/>
</dbReference>
<keyword evidence="3" id="KW-0731">Sigma factor</keyword>
<dbReference type="GO" id="GO:0016987">
    <property type="term" value="F:sigma factor activity"/>
    <property type="evidence" value="ECO:0007669"/>
    <property type="project" value="UniProtKB-KW"/>
</dbReference>
<dbReference type="NCBIfam" id="TIGR02937">
    <property type="entry name" value="sigma70-ECF"/>
    <property type="match status" value="1"/>
</dbReference>
<evidence type="ECO:0000259" key="6">
    <source>
        <dbReference type="Pfam" id="PF04542"/>
    </source>
</evidence>
<keyword evidence="5" id="KW-0804">Transcription</keyword>
<dbReference type="Gene3D" id="1.10.10.10">
    <property type="entry name" value="Winged helix-like DNA-binding domain superfamily/Winged helix DNA-binding domain"/>
    <property type="match status" value="1"/>
</dbReference>
<dbReference type="Pfam" id="PF08281">
    <property type="entry name" value="Sigma70_r4_2"/>
    <property type="match status" value="1"/>
</dbReference>
<accession>A0A3B0TCA8</accession>
<feature type="domain" description="RNA polymerase sigma factor 70 region 4 type 2" evidence="7">
    <location>
        <begin position="129"/>
        <end position="179"/>
    </location>
</feature>
<comment type="similarity">
    <text evidence="1">Belongs to the sigma-70 factor family. ECF subfamily.</text>
</comment>
<keyword evidence="2" id="KW-0805">Transcription regulation</keyword>
<evidence type="ECO:0000259" key="7">
    <source>
        <dbReference type="Pfam" id="PF08281"/>
    </source>
</evidence>
<protein>
    <recommendedName>
        <fullName evidence="9">RNA polymerase ECF-type sigma factor</fullName>
    </recommendedName>
</protein>
<dbReference type="CDD" id="cd06171">
    <property type="entry name" value="Sigma70_r4"/>
    <property type="match status" value="1"/>
</dbReference>
<feature type="domain" description="RNA polymerase sigma-70 region 2" evidence="6">
    <location>
        <begin position="32"/>
        <end position="99"/>
    </location>
</feature>
<sequence>MIDDNSNMPAGGADDDLVAAMARGEARALGLLLERHGGRIAALARRMLGPGGDADDIVQETFLRLWSRATIWQPGRAQLSTWLHRVAANLAIDRLRRAKSVGLDEVPEPVDGGPAPDAGLGARDAMVLVDGAMRGLAPRQRLAITLCHYQELSNIEAAKIMGISVDALESLLARGRAKLKQTLMADRHWLMDAVATKAGPAPANTGGRGK</sequence>
<dbReference type="InterPro" id="IPR039425">
    <property type="entry name" value="RNA_pol_sigma-70-like"/>
</dbReference>
<dbReference type="Pfam" id="PF04542">
    <property type="entry name" value="Sigma70_r2"/>
    <property type="match status" value="1"/>
</dbReference>
<organism evidence="8">
    <name type="scientific">hydrothermal vent metagenome</name>
    <dbReference type="NCBI Taxonomy" id="652676"/>
    <lineage>
        <taxon>unclassified sequences</taxon>
        <taxon>metagenomes</taxon>
        <taxon>ecological metagenomes</taxon>
    </lineage>
</organism>
<dbReference type="SUPFAM" id="SSF88946">
    <property type="entry name" value="Sigma2 domain of RNA polymerase sigma factors"/>
    <property type="match status" value="1"/>
</dbReference>
<evidence type="ECO:0000313" key="8">
    <source>
        <dbReference type="EMBL" id="VAW11017.1"/>
    </source>
</evidence>
<dbReference type="GO" id="GO:0003677">
    <property type="term" value="F:DNA binding"/>
    <property type="evidence" value="ECO:0007669"/>
    <property type="project" value="UniProtKB-KW"/>
</dbReference>
<dbReference type="EMBL" id="UOEM01000026">
    <property type="protein sequence ID" value="VAW11017.1"/>
    <property type="molecule type" value="Genomic_DNA"/>
</dbReference>
<dbReference type="GO" id="GO:0006352">
    <property type="term" value="P:DNA-templated transcription initiation"/>
    <property type="evidence" value="ECO:0007669"/>
    <property type="project" value="InterPro"/>
</dbReference>
<dbReference type="InterPro" id="IPR013249">
    <property type="entry name" value="RNA_pol_sigma70_r4_t2"/>
</dbReference>
<dbReference type="PANTHER" id="PTHR43133:SF8">
    <property type="entry name" value="RNA POLYMERASE SIGMA FACTOR HI_1459-RELATED"/>
    <property type="match status" value="1"/>
</dbReference>
<dbReference type="PANTHER" id="PTHR43133">
    <property type="entry name" value="RNA POLYMERASE ECF-TYPE SIGMA FACTO"/>
    <property type="match status" value="1"/>
</dbReference>
<gene>
    <name evidence="8" type="ORF">MNBD_ALPHA09-1031</name>
</gene>
<evidence type="ECO:0000256" key="5">
    <source>
        <dbReference type="ARBA" id="ARBA00023163"/>
    </source>
</evidence>
<evidence type="ECO:0000256" key="4">
    <source>
        <dbReference type="ARBA" id="ARBA00023125"/>
    </source>
</evidence>
<dbReference type="InterPro" id="IPR007627">
    <property type="entry name" value="RNA_pol_sigma70_r2"/>
</dbReference>
<dbReference type="Gene3D" id="1.10.1740.10">
    <property type="match status" value="1"/>
</dbReference>
<dbReference type="SUPFAM" id="SSF88659">
    <property type="entry name" value="Sigma3 and sigma4 domains of RNA polymerase sigma factors"/>
    <property type="match status" value="1"/>
</dbReference>
<keyword evidence="4" id="KW-0238">DNA-binding</keyword>
<dbReference type="InterPro" id="IPR013324">
    <property type="entry name" value="RNA_pol_sigma_r3/r4-like"/>
</dbReference>
<dbReference type="InterPro" id="IPR036388">
    <property type="entry name" value="WH-like_DNA-bd_sf"/>
</dbReference>
<evidence type="ECO:0000256" key="1">
    <source>
        <dbReference type="ARBA" id="ARBA00010641"/>
    </source>
</evidence>
<evidence type="ECO:0000256" key="2">
    <source>
        <dbReference type="ARBA" id="ARBA00023015"/>
    </source>
</evidence>
<dbReference type="AlphaFoldDB" id="A0A3B0TCA8"/>
<dbReference type="InterPro" id="IPR014284">
    <property type="entry name" value="RNA_pol_sigma-70_dom"/>
</dbReference>
<proteinExistence type="inferred from homology"/>
<evidence type="ECO:0008006" key="9">
    <source>
        <dbReference type="Google" id="ProtNLM"/>
    </source>
</evidence>
<dbReference type="InterPro" id="IPR013325">
    <property type="entry name" value="RNA_pol_sigma_r2"/>
</dbReference>
<reference evidence="8" key="1">
    <citation type="submission" date="2018-06" db="EMBL/GenBank/DDBJ databases">
        <authorList>
            <person name="Zhirakovskaya E."/>
        </authorList>
    </citation>
    <scope>NUCLEOTIDE SEQUENCE</scope>
</reference>
<name>A0A3B0TCA8_9ZZZZ</name>
<evidence type="ECO:0000256" key="3">
    <source>
        <dbReference type="ARBA" id="ARBA00023082"/>
    </source>
</evidence>